<feature type="domain" description="Gfo/Idh/MocA-like oxidoreductase N-terminal" evidence="6">
    <location>
        <begin position="9"/>
        <end position="129"/>
    </location>
</feature>
<feature type="domain" description="GFO/IDH/MocA-like oxidoreductase" evidence="7">
    <location>
        <begin position="141"/>
        <end position="254"/>
    </location>
</feature>
<accession>A0A080Z3U9</accession>
<dbReference type="EC" id="1.1.1.179" evidence="3"/>
<comment type="caution">
    <text evidence="8">The sequence shown here is derived from an EMBL/GenBank/DDBJ whole genome shotgun (WGS) entry which is preliminary data.</text>
</comment>
<dbReference type="InterPro" id="IPR000683">
    <property type="entry name" value="Gfo/Idh/MocA-like_OxRdtase_N"/>
</dbReference>
<dbReference type="GO" id="GO:0047837">
    <property type="term" value="F:D-xylose 1-dehydrogenase (NADP+) activity"/>
    <property type="evidence" value="ECO:0007669"/>
    <property type="project" value="UniProtKB-EC"/>
</dbReference>
<evidence type="ECO:0000256" key="1">
    <source>
        <dbReference type="ARBA" id="ARBA00010928"/>
    </source>
</evidence>
<dbReference type="EMBL" id="ANJA01003810">
    <property type="protein sequence ID" value="ETO61310.1"/>
    <property type="molecule type" value="Genomic_DNA"/>
</dbReference>
<dbReference type="Pfam" id="PF22725">
    <property type="entry name" value="GFO_IDH_MocA_C3"/>
    <property type="match status" value="1"/>
</dbReference>
<proteinExistence type="inferred from homology"/>
<comment type="catalytic activity">
    <reaction evidence="5">
        <text>D-xylose + NADP(+) = D-xylono-1,5-lactone + NADPH + H(+)</text>
        <dbReference type="Rhea" id="RHEA:22000"/>
        <dbReference type="ChEBI" id="CHEBI:15378"/>
        <dbReference type="ChEBI" id="CHEBI:15867"/>
        <dbReference type="ChEBI" id="CHEBI:53455"/>
        <dbReference type="ChEBI" id="CHEBI:57783"/>
        <dbReference type="ChEBI" id="CHEBI:58349"/>
        <dbReference type="EC" id="1.1.1.179"/>
    </reaction>
</comment>
<evidence type="ECO:0000256" key="2">
    <source>
        <dbReference type="ARBA" id="ARBA00023002"/>
    </source>
</evidence>
<dbReference type="InterPro" id="IPR055170">
    <property type="entry name" value="GFO_IDH_MocA-like_dom"/>
</dbReference>
<keyword evidence="2" id="KW-0560">Oxidoreductase</keyword>
<dbReference type="InterPro" id="IPR036291">
    <property type="entry name" value="NAD(P)-bd_dom_sf"/>
</dbReference>
<dbReference type="SUPFAM" id="SSF55347">
    <property type="entry name" value="Glyceraldehyde-3-phosphate dehydrogenase-like, C-terminal domain"/>
    <property type="match status" value="1"/>
</dbReference>
<evidence type="ECO:0000313" key="8">
    <source>
        <dbReference type="EMBL" id="ETO61310.1"/>
    </source>
</evidence>
<dbReference type="Pfam" id="PF01408">
    <property type="entry name" value="GFO_IDH_MocA"/>
    <property type="match status" value="1"/>
</dbReference>
<dbReference type="Gene3D" id="3.40.50.720">
    <property type="entry name" value="NAD(P)-binding Rossmann-like Domain"/>
    <property type="match status" value="1"/>
</dbReference>
<dbReference type="PANTHER" id="PTHR22604:SF105">
    <property type="entry name" value="TRANS-1,2-DIHYDROBENZENE-1,2-DIOL DEHYDROGENASE"/>
    <property type="match status" value="1"/>
</dbReference>
<dbReference type="Gene3D" id="3.30.360.10">
    <property type="entry name" value="Dihydrodipicolinate Reductase, domain 2"/>
    <property type="match status" value="1"/>
</dbReference>
<dbReference type="OrthoDB" id="2129491at2759"/>
<evidence type="ECO:0000256" key="5">
    <source>
        <dbReference type="ARBA" id="ARBA00049233"/>
    </source>
</evidence>
<reference evidence="8 9" key="1">
    <citation type="submission" date="2013-11" db="EMBL/GenBank/DDBJ databases">
        <title>The Genome Sequence of Phytophthora parasitica P1976.</title>
        <authorList>
            <consortium name="The Broad Institute Genomics Platform"/>
            <person name="Russ C."/>
            <person name="Tyler B."/>
            <person name="Panabieres F."/>
            <person name="Shan W."/>
            <person name="Tripathy S."/>
            <person name="Grunwald N."/>
            <person name="Machado M."/>
            <person name="Johnson C.S."/>
            <person name="Walker B."/>
            <person name="Young S."/>
            <person name="Zeng Q."/>
            <person name="Gargeya S."/>
            <person name="Fitzgerald M."/>
            <person name="Haas B."/>
            <person name="Abouelleil A."/>
            <person name="Allen A.W."/>
            <person name="Alvarado L."/>
            <person name="Arachchi H.M."/>
            <person name="Berlin A.M."/>
            <person name="Chapman S.B."/>
            <person name="Gainer-Dewar J."/>
            <person name="Goldberg J."/>
            <person name="Griggs A."/>
            <person name="Gujja S."/>
            <person name="Hansen M."/>
            <person name="Howarth C."/>
            <person name="Imamovic A."/>
            <person name="Ireland A."/>
            <person name="Larimer J."/>
            <person name="McCowan C."/>
            <person name="Murphy C."/>
            <person name="Pearson M."/>
            <person name="Poon T.W."/>
            <person name="Priest M."/>
            <person name="Roberts A."/>
            <person name="Saif S."/>
            <person name="Shea T."/>
            <person name="Sisk P."/>
            <person name="Sykes S."/>
            <person name="Wortman J."/>
            <person name="Nusbaum C."/>
            <person name="Birren B."/>
        </authorList>
    </citation>
    <scope>NUCLEOTIDE SEQUENCE [LARGE SCALE GENOMIC DNA]</scope>
    <source>
        <strain evidence="8 9">P1976</strain>
    </source>
</reference>
<dbReference type="SUPFAM" id="SSF51735">
    <property type="entry name" value="NAD(P)-binding Rossmann-fold domains"/>
    <property type="match status" value="1"/>
</dbReference>
<dbReference type="AlphaFoldDB" id="A0A080Z3U9"/>
<evidence type="ECO:0000259" key="7">
    <source>
        <dbReference type="Pfam" id="PF22725"/>
    </source>
</evidence>
<evidence type="ECO:0000313" key="9">
    <source>
        <dbReference type="Proteomes" id="UP000028582"/>
    </source>
</evidence>
<dbReference type="InterPro" id="IPR050984">
    <property type="entry name" value="Gfo/Idh/MocA_domain"/>
</dbReference>
<evidence type="ECO:0000256" key="3">
    <source>
        <dbReference type="ARBA" id="ARBA00038984"/>
    </source>
</evidence>
<gene>
    <name evidence="8" type="ORF">F444_20646</name>
</gene>
<dbReference type="PANTHER" id="PTHR22604">
    <property type="entry name" value="OXIDOREDUCTASES"/>
    <property type="match status" value="1"/>
</dbReference>
<evidence type="ECO:0000256" key="4">
    <source>
        <dbReference type="ARBA" id="ARBA00042988"/>
    </source>
</evidence>
<dbReference type="Proteomes" id="UP000028582">
    <property type="component" value="Unassembled WGS sequence"/>
</dbReference>
<evidence type="ECO:0000259" key="6">
    <source>
        <dbReference type="Pfam" id="PF01408"/>
    </source>
</evidence>
<dbReference type="GO" id="GO:0000166">
    <property type="term" value="F:nucleotide binding"/>
    <property type="evidence" value="ECO:0007669"/>
    <property type="project" value="InterPro"/>
</dbReference>
<organism evidence="8 9">
    <name type="scientific">Phytophthora nicotianae P1976</name>
    <dbReference type="NCBI Taxonomy" id="1317066"/>
    <lineage>
        <taxon>Eukaryota</taxon>
        <taxon>Sar</taxon>
        <taxon>Stramenopiles</taxon>
        <taxon>Oomycota</taxon>
        <taxon>Peronosporomycetes</taxon>
        <taxon>Peronosporales</taxon>
        <taxon>Peronosporaceae</taxon>
        <taxon>Phytophthora</taxon>
    </lineage>
</organism>
<name>A0A080Z3U9_PHYNI</name>
<sequence length="355" mass="38183">MGADSQVPLRWGFIGCGKIANDFVNALKGMAGETARLSACAARSLETAQQFAKTHGFAHAYGSYEELCEDRDVDVVYIATIHLVHFEQITLALNHGKHVLVEKPMTMNAKQTASVVELAKTKKLFLMEGVWTRCFPFLKFVRQLLSEGNIGDVHHVHGDIGIPYVNSKNEANFRSSSGDGALLGIGIYPLSFVTMVFGTEPLKITTTGKTSSGGADIYGSATLEYSGNRIGTINFTALATLGNSVTITGSKGRICIPAPAHCATEVTVTQFLEDGTQQTKTMQFPWPTPSTNIATPFNYPGSEALVYEAETVTKAIGSGQLQCEEYPPEESLAIAKFMDEIRGAIGVVYAADSAH</sequence>
<protein>
    <recommendedName>
        <fullName evidence="3">D-xylose 1-dehydrogenase (NADP(+), D-xylono-1,5-lactone-forming)</fullName>
        <ecNumber evidence="3">1.1.1.179</ecNumber>
    </recommendedName>
    <alternativeName>
        <fullName evidence="4">D-xylose-NADP dehydrogenase</fullName>
    </alternativeName>
</protein>
<comment type="similarity">
    <text evidence="1">Belongs to the Gfo/Idh/MocA family.</text>
</comment>